<organism evidence="2 3">
    <name type="scientific">Pseudocercospora eumusae</name>
    <dbReference type="NCBI Taxonomy" id="321146"/>
    <lineage>
        <taxon>Eukaryota</taxon>
        <taxon>Fungi</taxon>
        <taxon>Dikarya</taxon>
        <taxon>Ascomycota</taxon>
        <taxon>Pezizomycotina</taxon>
        <taxon>Dothideomycetes</taxon>
        <taxon>Dothideomycetidae</taxon>
        <taxon>Mycosphaerellales</taxon>
        <taxon>Mycosphaerellaceae</taxon>
        <taxon>Pseudocercospora</taxon>
    </lineage>
</organism>
<feature type="region of interest" description="Disordered" evidence="1">
    <location>
        <begin position="202"/>
        <end position="230"/>
    </location>
</feature>
<gene>
    <name evidence="2" type="ORF">AC578_3214</name>
</gene>
<keyword evidence="3" id="KW-1185">Reference proteome</keyword>
<evidence type="ECO:0000313" key="3">
    <source>
        <dbReference type="Proteomes" id="UP000070133"/>
    </source>
</evidence>
<evidence type="ECO:0000313" key="2">
    <source>
        <dbReference type="EMBL" id="KXS96439.1"/>
    </source>
</evidence>
<dbReference type="EMBL" id="LFZN01000174">
    <property type="protein sequence ID" value="KXS96439.1"/>
    <property type="molecule type" value="Genomic_DNA"/>
</dbReference>
<name>A0A139H242_9PEZI</name>
<evidence type="ECO:0000256" key="1">
    <source>
        <dbReference type="SAM" id="MobiDB-lite"/>
    </source>
</evidence>
<feature type="region of interest" description="Disordered" evidence="1">
    <location>
        <begin position="79"/>
        <end position="101"/>
    </location>
</feature>
<accession>A0A139H242</accession>
<proteinExistence type="predicted"/>
<sequence length="230" mass="25708">MPLIHHDLQGTRFFRRISSAIQMRTHYAFDPGHLHLPASRLEQQHVCRNGYTSTCVKLHAERARFGGLYITRKRPDVPAVPAAPTHQELPRTSAQGSTKEARRLPLAAKGTVILESGSDIGFTLSISSLHHNCQTPAIPRATARASAFSATCIALLMDHQKPSLRYHCRQGQEDTSTLPAIDVKRGPQRHSRVERRHELHMTAWPTNRMPTGSGPRDDKATRLLTRPGQM</sequence>
<comment type="caution">
    <text evidence="2">The sequence shown here is derived from an EMBL/GenBank/DDBJ whole genome shotgun (WGS) entry which is preliminary data.</text>
</comment>
<dbReference type="Proteomes" id="UP000070133">
    <property type="component" value="Unassembled WGS sequence"/>
</dbReference>
<reference evidence="2 3" key="1">
    <citation type="submission" date="2015-07" db="EMBL/GenBank/DDBJ databases">
        <title>Comparative genomics of the Sigatoka disease complex on banana suggests a link between parallel evolutionary changes in Pseudocercospora fijiensis and Pseudocercospora eumusae and increased virulence on the banana host.</title>
        <authorList>
            <person name="Chang T.-C."/>
            <person name="Salvucci A."/>
            <person name="Crous P.W."/>
            <person name="Stergiopoulos I."/>
        </authorList>
    </citation>
    <scope>NUCLEOTIDE SEQUENCE [LARGE SCALE GENOMIC DNA]</scope>
    <source>
        <strain evidence="2 3">CBS 114824</strain>
    </source>
</reference>
<dbReference type="AlphaFoldDB" id="A0A139H242"/>
<protein>
    <submittedName>
        <fullName evidence="2">Uncharacterized protein</fullName>
    </submittedName>
</protein>